<proteinExistence type="predicted"/>
<sequence length="97" mass="11115">MFTEFAVLDISKTKIYDYYYNVMRKHFKKLINLIIVGVLNQDTILLCDLLSNPEPLECTNTAHLPRNNPCYVVEKKKIAGLSSEETDGKIITEFCAL</sequence>
<dbReference type="Proteomes" id="UP000325440">
    <property type="component" value="Unassembled WGS sequence"/>
</dbReference>
<evidence type="ECO:0000313" key="1">
    <source>
        <dbReference type="EMBL" id="VVC38978.1"/>
    </source>
</evidence>
<dbReference type="AlphaFoldDB" id="A0A5E4N747"/>
<gene>
    <name evidence="1" type="ORF">CINCED_3A017599</name>
</gene>
<organism evidence="1 2">
    <name type="scientific">Cinara cedri</name>
    <dbReference type="NCBI Taxonomy" id="506608"/>
    <lineage>
        <taxon>Eukaryota</taxon>
        <taxon>Metazoa</taxon>
        <taxon>Ecdysozoa</taxon>
        <taxon>Arthropoda</taxon>
        <taxon>Hexapoda</taxon>
        <taxon>Insecta</taxon>
        <taxon>Pterygota</taxon>
        <taxon>Neoptera</taxon>
        <taxon>Paraneoptera</taxon>
        <taxon>Hemiptera</taxon>
        <taxon>Sternorrhyncha</taxon>
        <taxon>Aphidomorpha</taxon>
        <taxon>Aphidoidea</taxon>
        <taxon>Aphididae</taxon>
        <taxon>Lachninae</taxon>
        <taxon>Cinara</taxon>
    </lineage>
</organism>
<dbReference type="EMBL" id="CABPRJ010001536">
    <property type="protein sequence ID" value="VVC38978.1"/>
    <property type="molecule type" value="Genomic_DNA"/>
</dbReference>
<dbReference type="OrthoDB" id="8030979at2759"/>
<evidence type="ECO:0000313" key="2">
    <source>
        <dbReference type="Proteomes" id="UP000325440"/>
    </source>
</evidence>
<keyword evidence="2" id="KW-1185">Reference proteome</keyword>
<accession>A0A5E4N747</accession>
<name>A0A5E4N747_9HEMI</name>
<protein>
    <submittedName>
        <fullName evidence="1">Uncharacterized protein</fullName>
    </submittedName>
</protein>
<reference evidence="1 2" key="1">
    <citation type="submission" date="2019-08" db="EMBL/GenBank/DDBJ databases">
        <authorList>
            <person name="Alioto T."/>
            <person name="Alioto T."/>
            <person name="Gomez Garrido J."/>
        </authorList>
    </citation>
    <scope>NUCLEOTIDE SEQUENCE [LARGE SCALE GENOMIC DNA]</scope>
</reference>